<feature type="domain" description="Reverse transcriptase" evidence="8">
    <location>
        <begin position="22"/>
        <end position="122"/>
    </location>
</feature>
<dbReference type="Gene3D" id="3.10.10.10">
    <property type="entry name" value="HIV Type 1 Reverse Transcriptase, subunit A, domain 1"/>
    <property type="match status" value="1"/>
</dbReference>
<dbReference type="InterPro" id="IPR000477">
    <property type="entry name" value="RT_dom"/>
</dbReference>
<proteinExistence type="predicted"/>
<dbReference type="InterPro" id="IPR053134">
    <property type="entry name" value="RNA-dir_DNA_polymerase"/>
</dbReference>
<accession>A0A7J7JB11</accession>
<dbReference type="Proteomes" id="UP000593567">
    <property type="component" value="Unassembled WGS sequence"/>
</dbReference>
<comment type="caution">
    <text evidence="9">The sequence shown here is derived from an EMBL/GenBank/DDBJ whole genome shotgun (WGS) entry which is preliminary data.</text>
</comment>
<keyword evidence="6" id="KW-0378">Hydrolase</keyword>
<dbReference type="FunFam" id="3.10.10.10:FF:000007">
    <property type="entry name" value="Retrovirus-related Pol polyprotein from transposon 17.6-like Protein"/>
    <property type="match status" value="1"/>
</dbReference>
<dbReference type="PANTHER" id="PTHR24559:SF444">
    <property type="entry name" value="REVERSE TRANSCRIPTASE DOMAIN-CONTAINING PROTEIN"/>
    <property type="match status" value="1"/>
</dbReference>
<dbReference type="CDD" id="cd01647">
    <property type="entry name" value="RT_LTR"/>
    <property type="match status" value="1"/>
</dbReference>
<evidence type="ECO:0000256" key="1">
    <source>
        <dbReference type="ARBA" id="ARBA00022670"/>
    </source>
</evidence>
<dbReference type="OrthoDB" id="116078at2759"/>
<keyword evidence="5" id="KW-0255">Endonuclease</keyword>
<dbReference type="SUPFAM" id="SSF56672">
    <property type="entry name" value="DNA/RNA polymerases"/>
    <property type="match status" value="1"/>
</dbReference>
<evidence type="ECO:0000256" key="4">
    <source>
        <dbReference type="ARBA" id="ARBA00022722"/>
    </source>
</evidence>
<organism evidence="9 10">
    <name type="scientific">Bugula neritina</name>
    <name type="common">Brown bryozoan</name>
    <name type="synonym">Sertularia neritina</name>
    <dbReference type="NCBI Taxonomy" id="10212"/>
    <lineage>
        <taxon>Eukaryota</taxon>
        <taxon>Metazoa</taxon>
        <taxon>Spiralia</taxon>
        <taxon>Lophotrochozoa</taxon>
        <taxon>Bryozoa</taxon>
        <taxon>Gymnolaemata</taxon>
        <taxon>Cheilostomatida</taxon>
        <taxon>Flustrina</taxon>
        <taxon>Buguloidea</taxon>
        <taxon>Bugulidae</taxon>
        <taxon>Bugula</taxon>
    </lineage>
</organism>
<dbReference type="GO" id="GO:0006508">
    <property type="term" value="P:proteolysis"/>
    <property type="evidence" value="ECO:0007669"/>
    <property type="project" value="UniProtKB-KW"/>
</dbReference>
<evidence type="ECO:0000313" key="10">
    <source>
        <dbReference type="Proteomes" id="UP000593567"/>
    </source>
</evidence>
<evidence type="ECO:0000256" key="5">
    <source>
        <dbReference type="ARBA" id="ARBA00022759"/>
    </source>
</evidence>
<dbReference type="GO" id="GO:0008233">
    <property type="term" value="F:peptidase activity"/>
    <property type="evidence" value="ECO:0007669"/>
    <property type="project" value="UniProtKB-KW"/>
</dbReference>
<dbReference type="GO" id="GO:0004519">
    <property type="term" value="F:endonuclease activity"/>
    <property type="evidence" value="ECO:0007669"/>
    <property type="project" value="UniProtKB-KW"/>
</dbReference>
<keyword evidence="1" id="KW-0645">Protease</keyword>
<keyword evidence="3" id="KW-0548">Nucleotidyltransferase</keyword>
<evidence type="ECO:0000259" key="8">
    <source>
        <dbReference type="Pfam" id="PF00078"/>
    </source>
</evidence>
<dbReference type="Pfam" id="PF00078">
    <property type="entry name" value="RVT_1"/>
    <property type="match status" value="1"/>
</dbReference>
<dbReference type="GO" id="GO:0003964">
    <property type="term" value="F:RNA-directed DNA polymerase activity"/>
    <property type="evidence" value="ECO:0007669"/>
    <property type="project" value="UniProtKB-KW"/>
</dbReference>
<reference evidence="9" key="1">
    <citation type="submission" date="2020-06" db="EMBL/GenBank/DDBJ databases">
        <title>Draft genome of Bugula neritina, a colonial animal packing powerful symbionts and potential medicines.</title>
        <authorList>
            <person name="Rayko M."/>
        </authorList>
    </citation>
    <scope>NUCLEOTIDE SEQUENCE [LARGE SCALE GENOMIC DNA]</scope>
    <source>
        <strain evidence="9">Kwan_BN1</strain>
    </source>
</reference>
<keyword evidence="7" id="KW-0695">RNA-directed DNA polymerase</keyword>
<dbReference type="EMBL" id="VXIV02002800">
    <property type="protein sequence ID" value="KAF6022821.1"/>
    <property type="molecule type" value="Genomic_DNA"/>
</dbReference>
<evidence type="ECO:0000256" key="6">
    <source>
        <dbReference type="ARBA" id="ARBA00022801"/>
    </source>
</evidence>
<dbReference type="AlphaFoldDB" id="A0A7J7JB11"/>
<evidence type="ECO:0000256" key="7">
    <source>
        <dbReference type="ARBA" id="ARBA00022918"/>
    </source>
</evidence>
<gene>
    <name evidence="9" type="ORF">EB796_018855</name>
</gene>
<evidence type="ECO:0000256" key="3">
    <source>
        <dbReference type="ARBA" id="ARBA00022695"/>
    </source>
</evidence>
<evidence type="ECO:0000256" key="2">
    <source>
        <dbReference type="ARBA" id="ARBA00022679"/>
    </source>
</evidence>
<name>A0A7J7JB11_BUGNE</name>
<keyword evidence="2" id="KW-0808">Transferase</keyword>
<dbReference type="PANTHER" id="PTHR24559">
    <property type="entry name" value="TRANSPOSON TY3-I GAG-POL POLYPROTEIN"/>
    <property type="match status" value="1"/>
</dbReference>
<keyword evidence="10" id="KW-1185">Reference proteome</keyword>
<sequence>MLRMGVIRLSTSPYASPTVIVKKLDGSNRICIDYCKLNRVSVFDLEPMVKTDDVFRKLSKDKYFTKLDLSKGYWQIPVRKEDIPKTAFVTPDGHYEFIKMPFGMVNSGATLVRGLRKLFVNLKGVDN</sequence>
<evidence type="ECO:0000313" key="9">
    <source>
        <dbReference type="EMBL" id="KAF6022821.1"/>
    </source>
</evidence>
<protein>
    <recommendedName>
        <fullName evidence="8">Reverse transcriptase domain-containing protein</fullName>
    </recommendedName>
</protein>
<dbReference type="InterPro" id="IPR043502">
    <property type="entry name" value="DNA/RNA_pol_sf"/>
</dbReference>
<keyword evidence="4" id="KW-0540">Nuclease</keyword>